<dbReference type="RefSeq" id="XP_028133142.1">
    <property type="nucleotide sequence ID" value="XM_028277341.1"/>
</dbReference>
<proteinExistence type="predicted"/>
<name>A0A6P7FEA4_DIAVI</name>
<dbReference type="RefSeq" id="XP_028133141.1">
    <property type="nucleotide sequence ID" value="XM_028277340.1"/>
</dbReference>
<evidence type="ECO:0000313" key="2">
    <source>
        <dbReference type="RefSeq" id="XP_028133142.1"/>
    </source>
</evidence>
<organism evidence="2">
    <name type="scientific">Diabrotica virgifera virgifera</name>
    <name type="common">western corn rootworm</name>
    <dbReference type="NCBI Taxonomy" id="50390"/>
    <lineage>
        <taxon>Eukaryota</taxon>
        <taxon>Metazoa</taxon>
        <taxon>Ecdysozoa</taxon>
        <taxon>Arthropoda</taxon>
        <taxon>Hexapoda</taxon>
        <taxon>Insecta</taxon>
        <taxon>Pterygota</taxon>
        <taxon>Neoptera</taxon>
        <taxon>Endopterygota</taxon>
        <taxon>Coleoptera</taxon>
        <taxon>Polyphaga</taxon>
        <taxon>Cucujiformia</taxon>
        <taxon>Chrysomeloidea</taxon>
        <taxon>Chrysomelidae</taxon>
        <taxon>Galerucinae</taxon>
        <taxon>Diabroticina</taxon>
        <taxon>Diabroticites</taxon>
        <taxon>Diabrotica</taxon>
    </lineage>
</organism>
<dbReference type="PANTHER" id="PTHR33395:SF22">
    <property type="entry name" value="REVERSE TRANSCRIPTASE DOMAIN-CONTAINING PROTEIN"/>
    <property type="match status" value="1"/>
</dbReference>
<accession>A0A6P7FEA4</accession>
<gene>
    <name evidence="1 2" type="primary">LOC114328484</name>
</gene>
<dbReference type="AlphaFoldDB" id="A0A6P7FEA4"/>
<evidence type="ECO:0000313" key="1">
    <source>
        <dbReference type="RefSeq" id="XP_028133141.1"/>
    </source>
</evidence>
<sequence length="130" mass="14652">MTLNNSKFNTPFDIASAFAKYFASVYDTSDCTHCHSHSTEWGSFTFKHITELDVINSIKKLKPKKSTGPDEIPPYIYKGLAEPLAKPLAFLFNMSIEQEYFPDILKMATIPPIHKKDKKMTSKTIGLSAC</sequence>
<dbReference type="PANTHER" id="PTHR33395">
    <property type="entry name" value="TRANSCRIPTASE, PUTATIVE-RELATED-RELATED"/>
    <property type="match status" value="1"/>
</dbReference>
<protein>
    <submittedName>
        <fullName evidence="1">Uncharacterized protein LOC114328484 isoform X1</fullName>
    </submittedName>
    <submittedName>
        <fullName evidence="2">Uncharacterized protein LOC114328484 isoform X2</fullName>
    </submittedName>
</protein>
<reference evidence="1 2" key="1">
    <citation type="submission" date="2025-04" db="UniProtKB">
        <authorList>
            <consortium name="RefSeq"/>
        </authorList>
    </citation>
    <scope>IDENTIFICATION</scope>
    <source>
        <tissue evidence="1 2">Whole insect</tissue>
    </source>
</reference>